<feature type="compositionally biased region" description="Polar residues" evidence="1">
    <location>
        <begin position="134"/>
        <end position="150"/>
    </location>
</feature>
<protein>
    <submittedName>
        <fullName evidence="2">Uncharacterized protein</fullName>
    </submittedName>
</protein>
<accession>A0A6J5F6E2</accession>
<evidence type="ECO:0000256" key="1">
    <source>
        <dbReference type="SAM" id="MobiDB-lite"/>
    </source>
</evidence>
<evidence type="ECO:0000313" key="2">
    <source>
        <dbReference type="EMBL" id="CAB3772895.1"/>
    </source>
</evidence>
<dbReference type="EMBL" id="CADIKF010000112">
    <property type="protein sequence ID" value="CAB3772895.1"/>
    <property type="molecule type" value="Genomic_DNA"/>
</dbReference>
<gene>
    <name evidence="2" type="ORF">LMG29739_06339</name>
</gene>
<organism evidence="2 3">
    <name type="scientific">Paraburkholderia solisilvae</name>
    <dbReference type="NCBI Taxonomy" id="624376"/>
    <lineage>
        <taxon>Bacteria</taxon>
        <taxon>Pseudomonadati</taxon>
        <taxon>Pseudomonadota</taxon>
        <taxon>Betaproteobacteria</taxon>
        <taxon>Burkholderiales</taxon>
        <taxon>Burkholderiaceae</taxon>
        <taxon>Paraburkholderia</taxon>
    </lineage>
</organism>
<dbReference type="AlphaFoldDB" id="A0A6J5F6E2"/>
<keyword evidence="3" id="KW-1185">Reference proteome</keyword>
<dbReference type="Proteomes" id="UP000494329">
    <property type="component" value="Unassembled WGS sequence"/>
</dbReference>
<proteinExistence type="predicted"/>
<evidence type="ECO:0000313" key="3">
    <source>
        <dbReference type="Proteomes" id="UP000494329"/>
    </source>
</evidence>
<sequence>MRGFGVADGACVSAAAGAPGFACCCDEYGEMEPADEFAFSSSVAGSGLRFSPSNRYAAYASARMNQTSSKPFVKIQRPAVCHSGAGTWSGEICRSSGITGGRSPGGSAAGNIAGGGGAVELTALNDVSGGRRATVSSGRSVPQYGQKSTY</sequence>
<reference evidence="2 3" key="1">
    <citation type="submission" date="2020-04" db="EMBL/GenBank/DDBJ databases">
        <authorList>
            <person name="De Canck E."/>
        </authorList>
    </citation>
    <scope>NUCLEOTIDE SEQUENCE [LARGE SCALE GENOMIC DNA]</scope>
    <source>
        <strain evidence="2 3">LMG 29739</strain>
    </source>
</reference>
<name>A0A6J5F6E2_9BURK</name>
<feature type="region of interest" description="Disordered" evidence="1">
    <location>
        <begin position="129"/>
        <end position="150"/>
    </location>
</feature>